<organism evidence="1 2">
    <name type="scientific">Sulfuriferula multivorans</name>
    <dbReference type="NCBI Taxonomy" id="1559896"/>
    <lineage>
        <taxon>Bacteria</taxon>
        <taxon>Pseudomonadati</taxon>
        <taxon>Pseudomonadota</taxon>
        <taxon>Betaproteobacteria</taxon>
        <taxon>Nitrosomonadales</taxon>
        <taxon>Sulfuricellaceae</taxon>
        <taxon>Sulfuriferula</taxon>
    </lineage>
</organism>
<name>A0A401JBE1_9PROT</name>
<dbReference type="AlphaFoldDB" id="A0A401JBE1"/>
<accession>A0A401JBE1</accession>
<reference evidence="1 2" key="1">
    <citation type="journal article" date="2019" name="Front. Microbiol.">
        <title>Genomes of Neutrophilic Sulfur-Oxidizing Chemolithoautotrophs Representing 9 Proteobacterial Species From 8 Genera.</title>
        <authorList>
            <person name="Watanabe T."/>
            <person name="Kojima H."/>
            <person name="Umezawa K."/>
            <person name="Hori C."/>
            <person name="Takasuka T.E."/>
            <person name="Kato Y."/>
            <person name="Fukui M."/>
        </authorList>
    </citation>
    <scope>NUCLEOTIDE SEQUENCE [LARGE SCALE GENOMIC DNA]</scope>
    <source>
        <strain evidence="1 2">TTN</strain>
    </source>
</reference>
<dbReference type="EMBL" id="BGOW01000003">
    <property type="protein sequence ID" value="GBL44894.1"/>
    <property type="molecule type" value="Genomic_DNA"/>
</dbReference>
<keyword evidence="2" id="KW-1185">Reference proteome</keyword>
<gene>
    <name evidence="1" type="ORF">SFMTTN_0695</name>
</gene>
<proteinExistence type="predicted"/>
<evidence type="ECO:0000313" key="2">
    <source>
        <dbReference type="Proteomes" id="UP000286806"/>
    </source>
</evidence>
<evidence type="ECO:0000313" key="1">
    <source>
        <dbReference type="EMBL" id="GBL44894.1"/>
    </source>
</evidence>
<dbReference type="Proteomes" id="UP000286806">
    <property type="component" value="Unassembled WGS sequence"/>
</dbReference>
<sequence length="43" mass="5079">MAHARRRERRLGARVTTTNYNYIVPFWEIHGFVLLDASTQDSE</sequence>
<comment type="caution">
    <text evidence="1">The sequence shown here is derived from an EMBL/GenBank/DDBJ whole genome shotgun (WGS) entry which is preliminary data.</text>
</comment>
<protein>
    <submittedName>
        <fullName evidence="1">Uncharacterized protein</fullName>
    </submittedName>
</protein>